<proteinExistence type="predicted"/>
<keyword evidence="3" id="KW-1185">Reference proteome</keyword>
<evidence type="ECO:0000313" key="3">
    <source>
        <dbReference type="Proteomes" id="UP000238390"/>
    </source>
</evidence>
<dbReference type="AlphaFoldDB" id="A0A2R3IRI8"/>
<feature type="compositionally biased region" description="Polar residues" evidence="1">
    <location>
        <begin position="39"/>
        <end position="55"/>
    </location>
</feature>
<reference evidence="2 3" key="1">
    <citation type="submission" date="2018-02" db="EMBL/GenBank/DDBJ databases">
        <title>FDA/CDC Antimicrobial Resistant Isolate Bank Genome Sequencing.</title>
        <authorList>
            <person name="Benahmed F.H."/>
            <person name="Lutgring J.D."/>
            <person name="Yoo B."/>
            <person name="Machado M."/>
            <person name="Brown A."/>
            <person name="McAllister G."/>
            <person name="Perry A."/>
            <person name="Halpin A.L."/>
            <person name="Vavikolanu K."/>
            <person name="Ott S."/>
            <person name="Zhao X."/>
            <person name="Tallon L.J."/>
            <person name="Sadzewicz L."/>
            <person name="Aluvathingal J."/>
            <person name="Nadendla S."/>
            <person name="Voskania-kordi A."/>
            <person name="Simonyan V."/>
            <person name="Patel J."/>
            <person name="Shawar R.M."/>
        </authorList>
    </citation>
    <scope>NUCLEOTIDE SEQUENCE [LARGE SCALE GENOMIC DNA]</scope>
    <source>
        <strain evidence="2 3">AR_0356</strain>
    </source>
</reference>
<evidence type="ECO:0000256" key="1">
    <source>
        <dbReference type="SAM" id="MobiDB-lite"/>
    </source>
</evidence>
<gene>
    <name evidence="2" type="ORF">CSB93_0727</name>
</gene>
<sequence length="55" mass="6025">MGLEAVGMFCAHSPNLSRTSGTFRKKKRNINKNKAIQEKTCSTTTGTSQPAPERN</sequence>
<accession>A0A2R3IRI8</accession>
<evidence type="ECO:0000313" key="2">
    <source>
        <dbReference type="EMBL" id="AVK04544.1"/>
    </source>
</evidence>
<dbReference type="Proteomes" id="UP000238390">
    <property type="component" value="Chromosome"/>
</dbReference>
<organism evidence="2 3">
    <name type="scientific">Pseudomonas paraeruginosa</name>
    <dbReference type="NCBI Taxonomy" id="2994495"/>
    <lineage>
        <taxon>Bacteria</taxon>
        <taxon>Pseudomonadati</taxon>
        <taxon>Pseudomonadota</taxon>
        <taxon>Gammaproteobacteria</taxon>
        <taxon>Pseudomonadales</taxon>
        <taxon>Pseudomonadaceae</taxon>
        <taxon>Pseudomonas</taxon>
    </lineage>
</organism>
<feature type="region of interest" description="Disordered" evidence="1">
    <location>
        <begin position="13"/>
        <end position="55"/>
    </location>
</feature>
<name>A0A2R3IRI8_9PSED</name>
<protein>
    <submittedName>
        <fullName evidence="2">Uncharacterized protein</fullName>
    </submittedName>
</protein>
<dbReference type="EMBL" id="CP027169">
    <property type="protein sequence ID" value="AVK04544.1"/>
    <property type="molecule type" value="Genomic_DNA"/>
</dbReference>